<keyword evidence="2" id="KW-1185">Reference proteome</keyword>
<name>A0A9J5XX50_SOLCO</name>
<accession>A0A9J5XX50</accession>
<organism evidence="1 2">
    <name type="scientific">Solanum commersonii</name>
    <name type="common">Commerson's wild potato</name>
    <name type="synonym">Commerson's nightshade</name>
    <dbReference type="NCBI Taxonomy" id="4109"/>
    <lineage>
        <taxon>Eukaryota</taxon>
        <taxon>Viridiplantae</taxon>
        <taxon>Streptophyta</taxon>
        <taxon>Embryophyta</taxon>
        <taxon>Tracheophyta</taxon>
        <taxon>Spermatophyta</taxon>
        <taxon>Magnoliopsida</taxon>
        <taxon>eudicotyledons</taxon>
        <taxon>Gunneridae</taxon>
        <taxon>Pentapetalae</taxon>
        <taxon>asterids</taxon>
        <taxon>lamiids</taxon>
        <taxon>Solanales</taxon>
        <taxon>Solanaceae</taxon>
        <taxon>Solanoideae</taxon>
        <taxon>Solaneae</taxon>
        <taxon>Solanum</taxon>
    </lineage>
</organism>
<dbReference type="Proteomes" id="UP000824120">
    <property type="component" value="Chromosome 8"/>
</dbReference>
<dbReference type="AlphaFoldDB" id="A0A9J5XX50"/>
<gene>
    <name evidence="1" type="ORF">H5410_043429</name>
</gene>
<proteinExistence type="predicted"/>
<sequence>MERRLRVRQIGGDSRTFPVEMGAGIDPKPLSICFGDGRVGLVHSSRSRGPKAEYLGCKFSDGLDEADVEVRLTPSHS</sequence>
<reference evidence="1 2" key="1">
    <citation type="submission" date="2020-09" db="EMBL/GenBank/DDBJ databases">
        <title>De no assembly of potato wild relative species, Solanum commersonii.</title>
        <authorList>
            <person name="Cho K."/>
        </authorList>
    </citation>
    <scope>NUCLEOTIDE SEQUENCE [LARGE SCALE GENOMIC DNA]</scope>
    <source>
        <strain evidence="1">LZ3.2</strain>
        <tissue evidence="1">Leaf</tissue>
    </source>
</reference>
<evidence type="ECO:0000313" key="1">
    <source>
        <dbReference type="EMBL" id="KAG5592915.1"/>
    </source>
</evidence>
<comment type="caution">
    <text evidence="1">The sequence shown here is derived from an EMBL/GenBank/DDBJ whole genome shotgun (WGS) entry which is preliminary data.</text>
</comment>
<evidence type="ECO:0000313" key="2">
    <source>
        <dbReference type="Proteomes" id="UP000824120"/>
    </source>
</evidence>
<protein>
    <submittedName>
        <fullName evidence="1">Uncharacterized protein</fullName>
    </submittedName>
</protein>
<dbReference type="EMBL" id="JACXVP010000008">
    <property type="protein sequence ID" value="KAG5592915.1"/>
    <property type="molecule type" value="Genomic_DNA"/>
</dbReference>